<reference evidence="6 7" key="1">
    <citation type="submission" date="2019-01" db="EMBL/GenBank/DDBJ databases">
        <title>Sequencing of cultivated peanut Arachis hypogaea provides insights into genome evolution and oil improvement.</title>
        <authorList>
            <person name="Chen X."/>
        </authorList>
    </citation>
    <scope>NUCLEOTIDE SEQUENCE [LARGE SCALE GENOMIC DNA]</scope>
    <source>
        <strain evidence="7">cv. Fuhuasheng</strain>
        <tissue evidence="6">Leaves</tissue>
    </source>
</reference>
<dbReference type="Proteomes" id="UP000289738">
    <property type="component" value="Chromosome A10"/>
</dbReference>
<keyword evidence="2" id="KW-0812">Transmembrane</keyword>
<dbReference type="InterPro" id="IPR039421">
    <property type="entry name" value="Type_1_exporter"/>
</dbReference>
<evidence type="ECO:0000313" key="7">
    <source>
        <dbReference type="Proteomes" id="UP000289738"/>
    </source>
</evidence>
<comment type="subcellular location">
    <subcellularLocation>
        <location evidence="1">Membrane</location>
        <topology evidence="1">Multi-pass membrane protein</topology>
    </subcellularLocation>
</comment>
<dbReference type="GO" id="GO:0005524">
    <property type="term" value="F:ATP binding"/>
    <property type="evidence" value="ECO:0007669"/>
    <property type="project" value="InterPro"/>
</dbReference>
<dbReference type="AlphaFoldDB" id="A0A445BC96"/>
<evidence type="ECO:0000256" key="5">
    <source>
        <dbReference type="SAM" id="MobiDB-lite"/>
    </source>
</evidence>
<keyword evidence="3" id="KW-1133">Transmembrane helix</keyword>
<gene>
    <name evidence="6" type="ORF">Ahy_A10g051289</name>
</gene>
<evidence type="ECO:0000256" key="3">
    <source>
        <dbReference type="ARBA" id="ARBA00022989"/>
    </source>
</evidence>
<sequence>MKTEEASSSSATPNGDGGRRRKKNKANQKVPFYKLFSFADRLDVILMIVGTLSAIGNGMSQPLMTLIFGKLINTFGSGDPSHIVKEVSKDRA</sequence>
<feature type="compositionally biased region" description="Polar residues" evidence="5">
    <location>
        <begin position="1"/>
        <end position="13"/>
    </location>
</feature>
<dbReference type="EMBL" id="SDMP01000010">
    <property type="protein sequence ID" value="RYR36300.1"/>
    <property type="molecule type" value="Genomic_DNA"/>
</dbReference>
<keyword evidence="4" id="KW-0472">Membrane</keyword>
<evidence type="ECO:0000313" key="6">
    <source>
        <dbReference type="EMBL" id="RYR36300.1"/>
    </source>
</evidence>
<dbReference type="InterPro" id="IPR036640">
    <property type="entry name" value="ABC1_TM_sf"/>
</dbReference>
<dbReference type="PANTHER" id="PTHR24222">
    <property type="entry name" value="ABC TRANSPORTER B FAMILY"/>
    <property type="match status" value="1"/>
</dbReference>
<dbReference type="GO" id="GO:0042626">
    <property type="term" value="F:ATPase-coupled transmembrane transporter activity"/>
    <property type="evidence" value="ECO:0007669"/>
    <property type="project" value="TreeGrafter"/>
</dbReference>
<evidence type="ECO:0000256" key="1">
    <source>
        <dbReference type="ARBA" id="ARBA00004141"/>
    </source>
</evidence>
<evidence type="ECO:0008006" key="8">
    <source>
        <dbReference type="Google" id="ProtNLM"/>
    </source>
</evidence>
<proteinExistence type="predicted"/>
<evidence type="ECO:0000256" key="2">
    <source>
        <dbReference type="ARBA" id="ARBA00022692"/>
    </source>
</evidence>
<comment type="caution">
    <text evidence="6">The sequence shown here is derived from an EMBL/GenBank/DDBJ whole genome shotgun (WGS) entry which is preliminary data.</text>
</comment>
<dbReference type="Gene3D" id="1.20.1560.10">
    <property type="entry name" value="ABC transporter type 1, transmembrane domain"/>
    <property type="match status" value="1"/>
</dbReference>
<organism evidence="6 7">
    <name type="scientific">Arachis hypogaea</name>
    <name type="common">Peanut</name>
    <dbReference type="NCBI Taxonomy" id="3818"/>
    <lineage>
        <taxon>Eukaryota</taxon>
        <taxon>Viridiplantae</taxon>
        <taxon>Streptophyta</taxon>
        <taxon>Embryophyta</taxon>
        <taxon>Tracheophyta</taxon>
        <taxon>Spermatophyta</taxon>
        <taxon>Magnoliopsida</taxon>
        <taxon>eudicotyledons</taxon>
        <taxon>Gunneridae</taxon>
        <taxon>Pentapetalae</taxon>
        <taxon>rosids</taxon>
        <taxon>fabids</taxon>
        <taxon>Fabales</taxon>
        <taxon>Fabaceae</taxon>
        <taxon>Papilionoideae</taxon>
        <taxon>50 kb inversion clade</taxon>
        <taxon>dalbergioids sensu lato</taxon>
        <taxon>Dalbergieae</taxon>
        <taxon>Pterocarpus clade</taxon>
        <taxon>Arachis</taxon>
    </lineage>
</organism>
<protein>
    <recommendedName>
        <fullName evidence="8">ABC transmembrane type-1 domain-containing protein</fullName>
    </recommendedName>
</protein>
<name>A0A445BC96_ARAHY</name>
<dbReference type="PANTHER" id="PTHR24222:SF63">
    <property type="entry name" value="ATP BINDING CASSETTE SUBFAMILY B"/>
    <property type="match status" value="1"/>
</dbReference>
<evidence type="ECO:0000256" key="4">
    <source>
        <dbReference type="ARBA" id="ARBA00023136"/>
    </source>
</evidence>
<dbReference type="GO" id="GO:0005886">
    <property type="term" value="C:plasma membrane"/>
    <property type="evidence" value="ECO:0007669"/>
    <property type="project" value="TreeGrafter"/>
</dbReference>
<keyword evidence="7" id="KW-1185">Reference proteome</keyword>
<accession>A0A445BC96</accession>
<feature type="region of interest" description="Disordered" evidence="5">
    <location>
        <begin position="1"/>
        <end position="25"/>
    </location>
</feature>